<evidence type="ECO:0000259" key="1">
    <source>
        <dbReference type="Pfam" id="PF01370"/>
    </source>
</evidence>
<dbReference type="EMBL" id="JACIEH010000002">
    <property type="protein sequence ID" value="MBB4099445.1"/>
    <property type="molecule type" value="Genomic_DNA"/>
</dbReference>
<organism evidence="2 3">
    <name type="scientific">Sphingomonas kyeonggiensis</name>
    <dbReference type="NCBI Taxonomy" id="1268553"/>
    <lineage>
        <taxon>Bacteria</taxon>
        <taxon>Pseudomonadati</taxon>
        <taxon>Pseudomonadota</taxon>
        <taxon>Alphaproteobacteria</taxon>
        <taxon>Sphingomonadales</taxon>
        <taxon>Sphingomonadaceae</taxon>
        <taxon>Sphingomonas</taxon>
    </lineage>
</organism>
<dbReference type="InterPro" id="IPR051783">
    <property type="entry name" value="NAD(P)-dependent_oxidoreduct"/>
</dbReference>
<dbReference type="RefSeq" id="WP_183998709.1">
    <property type="nucleotide sequence ID" value="NZ_JACIEH010000002.1"/>
</dbReference>
<dbReference type="Pfam" id="PF01370">
    <property type="entry name" value="Epimerase"/>
    <property type="match status" value="1"/>
</dbReference>
<name>A0A7W6JTZ7_9SPHN</name>
<protein>
    <submittedName>
        <fullName evidence="2">Nucleoside-diphosphate-sugar epimerase</fullName>
    </submittedName>
</protein>
<dbReference type="InterPro" id="IPR036291">
    <property type="entry name" value="NAD(P)-bd_dom_sf"/>
</dbReference>
<dbReference type="Proteomes" id="UP000557392">
    <property type="component" value="Unassembled WGS sequence"/>
</dbReference>
<feature type="domain" description="NAD-dependent epimerase/dehydratase" evidence="1">
    <location>
        <begin position="3"/>
        <end position="212"/>
    </location>
</feature>
<dbReference type="GO" id="GO:0004029">
    <property type="term" value="F:aldehyde dehydrogenase (NAD+) activity"/>
    <property type="evidence" value="ECO:0007669"/>
    <property type="project" value="TreeGrafter"/>
</dbReference>
<evidence type="ECO:0000313" key="3">
    <source>
        <dbReference type="Proteomes" id="UP000557392"/>
    </source>
</evidence>
<sequence>MTILITGSTGLVGSRLLQRLLEAGYDCRAMVRGGRPKPAGAHAVEGDLFDTESLARAVEGVTAIIHLAAVFRTGDEALIWKSNFDGARNLMAAASAHAPHARFILASTSNVYDKSQARPGCESDAVAPTQAYPASKVAAERALCESGLTWTVVRFPFVYGDGDGHLEELPAHLLSANWHPAMRMSTIHHRDIATAMVLALDGKFDGHVVNIADDVPASMLDLIALSRGEMTASARPLAEPWAMQVDTALARSLGFRPTIRTVFHAAEQQLL</sequence>
<accession>A0A7W6JTZ7</accession>
<evidence type="ECO:0000313" key="2">
    <source>
        <dbReference type="EMBL" id="MBB4099445.1"/>
    </source>
</evidence>
<dbReference type="InterPro" id="IPR001509">
    <property type="entry name" value="Epimerase_deHydtase"/>
</dbReference>
<keyword evidence="3" id="KW-1185">Reference proteome</keyword>
<reference evidence="2 3" key="1">
    <citation type="submission" date="2020-08" db="EMBL/GenBank/DDBJ databases">
        <title>Genomic Encyclopedia of Type Strains, Phase IV (KMG-IV): sequencing the most valuable type-strain genomes for metagenomic binning, comparative biology and taxonomic classification.</title>
        <authorList>
            <person name="Goeker M."/>
        </authorList>
    </citation>
    <scope>NUCLEOTIDE SEQUENCE [LARGE SCALE GENOMIC DNA]</scope>
    <source>
        <strain evidence="2 3">DSM 101806</strain>
    </source>
</reference>
<dbReference type="SUPFAM" id="SSF51735">
    <property type="entry name" value="NAD(P)-binding Rossmann-fold domains"/>
    <property type="match status" value="1"/>
</dbReference>
<comment type="caution">
    <text evidence="2">The sequence shown here is derived from an EMBL/GenBank/DDBJ whole genome shotgun (WGS) entry which is preliminary data.</text>
</comment>
<dbReference type="Gene3D" id="3.40.50.720">
    <property type="entry name" value="NAD(P)-binding Rossmann-like Domain"/>
    <property type="match status" value="1"/>
</dbReference>
<gene>
    <name evidence="2" type="ORF">GGR46_003009</name>
</gene>
<dbReference type="PANTHER" id="PTHR48079:SF6">
    <property type="entry name" value="NAD(P)-BINDING DOMAIN-CONTAINING PROTEIN-RELATED"/>
    <property type="match status" value="1"/>
</dbReference>
<proteinExistence type="predicted"/>
<dbReference type="PANTHER" id="PTHR48079">
    <property type="entry name" value="PROTEIN YEEZ"/>
    <property type="match status" value="1"/>
</dbReference>
<dbReference type="AlphaFoldDB" id="A0A7W6JTZ7"/>
<dbReference type="GO" id="GO:0005737">
    <property type="term" value="C:cytoplasm"/>
    <property type="evidence" value="ECO:0007669"/>
    <property type="project" value="TreeGrafter"/>
</dbReference>